<dbReference type="InterPro" id="IPR029006">
    <property type="entry name" value="ADF-H/Gelsolin-like_dom_sf"/>
</dbReference>
<dbReference type="EnsemblMetazoa" id="XM_030999698">
    <property type="protein sequence ID" value="XP_030855558"/>
    <property type="gene ID" value="LOC574611"/>
</dbReference>
<dbReference type="GO" id="GO:0005737">
    <property type="term" value="C:cytoplasm"/>
    <property type="evidence" value="ECO:0000318"/>
    <property type="project" value="GO_Central"/>
</dbReference>
<dbReference type="GO" id="GO:0030043">
    <property type="term" value="P:actin filament fragmentation"/>
    <property type="evidence" value="ECO:0000318"/>
    <property type="project" value="GO_Central"/>
</dbReference>
<keyword evidence="5" id="KW-1185">Reference proteome</keyword>
<sequence>MPKSSMSGVSVPEEIQKTITDLKQKKFQYAVFQFKDLGVVDDKKVVGWTQVAVGERFEGCRGTKAHLTIEEDILRTEYTKFVAEYMDPESALFVLYDFSVVKIDNVKTKIIGIQWCPDNLGVKSKMGYASSVEELKKECLGPTVVYVQNELSEIDYDSIIKEFASKN</sequence>
<dbReference type="SMART" id="SM00102">
    <property type="entry name" value="ADF"/>
    <property type="match status" value="1"/>
</dbReference>
<proteinExistence type="inferred from homology"/>
<dbReference type="KEGG" id="spu:574611"/>
<evidence type="ECO:0000313" key="4">
    <source>
        <dbReference type="EnsemblMetazoa" id="XP_030855558"/>
    </source>
</evidence>
<feature type="domain" description="ADF-H" evidence="3">
    <location>
        <begin position="6"/>
        <end position="164"/>
    </location>
</feature>
<dbReference type="InParanoid" id="A0A7M7T5K3"/>
<keyword evidence="2" id="KW-0009">Actin-binding</keyword>
<dbReference type="PANTHER" id="PTHR11913">
    <property type="entry name" value="COFILIN-RELATED"/>
    <property type="match status" value="1"/>
</dbReference>
<dbReference type="SUPFAM" id="SSF55753">
    <property type="entry name" value="Actin depolymerizing proteins"/>
    <property type="match status" value="1"/>
</dbReference>
<dbReference type="RefSeq" id="XP_030855558.1">
    <property type="nucleotide sequence ID" value="XM_030999698.1"/>
</dbReference>
<organism evidence="4 5">
    <name type="scientific">Strongylocentrotus purpuratus</name>
    <name type="common">Purple sea urchin</name>
    <dbReference type="NCBI Taxonomy" id="7668"/>
    <lineage>
        <taxon>Eukaryota</taxon>
        <taxon>Metazoa</taxon>
        <taxon>Echinodermata</taxon>
        <taxon>Eleutherozoa</taxon>
        <taxon>Echinozoa</taxon>
        <taxon>Echinoidea</taxon>
        <taxon>Euechinoidea</taxon>
        <taxon>Echinacea</taxon>
        <taxon>Camarodonta</taxon>
        <taxon>Echinidea</taxon>
        <taxon>Strongylocentrotidae</taxon>
        <taxon>Strongylocentrotus</taxon>
    </lineage>
</organism>
<evidence type="ECO:0000256" key="1">
    <source>
        <dbReference type="ARBA" id="ARBA00006844"/>
    </source>
</evidence>
<dbReference type="GO" id="GO:0051014">
    <property type="term" value="P:actin filament severing"/>
    <property type="evidence" value="ECO:0000318"/>
    <property type="project" value="GO_Central"/>
</dbReference>
<dbReference type="PROSITE" id="PS51263">
    <property type="entry name" value="ADF_H"/>
    <property type="match status" value="1"/>
</dbReference>
<dbReference type="Pfam" id="PF00241">
    <property type="entry name" value="Cofilin_ADF"/>
    <property type="match status" value="1"/>
</dbReference>
<reference evidence="4" key="2">
    <citation type="submission" date="2021-01" db="UniProtKB">
        <authorList>
            <consortium name="EnsemblMetazoa"/>
        </authorList>
    </citation>
    <scope>IDENTIFICATION</scope>
</reference>
<comment type="similarity">
    <text evidence="1">Belongs to the actin-binding proteins ADF family.</text>
</comment>
<protein>
    <recommendedName>
        <fullName evidence="3">ADF-H domain-containing protein</fullName>
    </recommendedName>
</protein>
<dbReference type="FunCoup" id="A0A7M7T5K3">
    <property type="interactions" value="2155"/>
</dbReference>
<dbReference type="Proteomes" id="UP000007110">
    <property type="component" value="Unassembled WGS sequence"/>
</dbReference>
<evidence type="ECO:0000313" key="5">
    <source>
        <dbReference type="Proteomes" id="UP000007110"/>
    </source>
</evidence>
<reference evidence="5" key="1">
    <citation type="submission" date="2015-02" db="EMBL/GenBank/DDBJ databases">
        <title>Genome sequencing for Strongylocentrotus purpuratus.</title>
        <authorList>
            <person name="Murali S."/>
            <person name="Liu Y."/>
            <person name="Vee V."/>
            <person name="English A."/>
            <person name="Wang M."/>
            <person name="Skinner E."/>
            <person name="Han Y."/>
            <person name="Muzny D.M."/>
            <person name="Worley K.C."/>
            <person name="Gibbs R.A."/>
        </authorList>
    </citation>
    <scope>NUCLEOTIDE SEQUENCE</scope>
</reference>
<dbReference type="GO" id="GO:0051015">
    <property type="term" value="F:actin filament binding"/>
    <property type="evidence" value="ECO:0000318"/>
    <property type="project" value="GO_Central"/>
</dbReference>
<dbReference type="InterPro" id="IPR017904">
    <property type="entry name" value="ADF/Cofilin"/>
</dbReference>
<dbReference type="Gene3D" id="3.40.20.10">
    <property type="entry name" value="Severin"/>
    <property type="match status" value="1"/>
</dbReference>
<evidence type="ECO:0000256" key="2">
    <source>
        <dbReference type="ARBA" id="ARBA00023203"/>
    </source>
</evidence>
<dbReference type="GeneID" id="574611"/>
<dbReference type="GO" id="GO:0015629">
    <property type="term" value="C:actin cytoskeleton"/>
    <property type="evidence" value="ECO:0000318"/>
    <property type="project" value="GO_Central"/>
</dbReference>
<accession>A0A7M7T5K3</accession>
<evidence type="ECO:0000259" key="3">
    <source>
        <dbReference type="PROSITE" id="PS51263"/>
    </source>
</evidence>
<dbReference type="OrthoDB" id="10249245at2759"/>
<name>A0A7M7T5K3_STRPU</name>
<dbReference type="AlphaFoldDB" id="A0A7M7T5K3"/>
<dbReference type="InterPro" id="IPR002108">
    <property type="entry name" value="ADF-H"/>
</dbReference>
<dbReference type="OMA" id="EREYDQF"/>